<evidence type="ECO:0000313" key="3">
    <source>
        <dbReference type="EMBL" id="MXY93125.1"/>
    </source>
</evidence>
<comment type="caution">
    <text evidence="3">The sequence shown here is derived from an EMBL/GenBank/DDBJ whole genome shotgun (WGS) entry which is preliminary data.</text>
</comment>
<dbReference type="InterPro" id="IPR036291">
    <property type="entry name" value="NAD(P)-bd_dom_sf"/>
</dbReference>
<dbReference type="SUPFAM" id="SSF55347">
    <property type="entry name" value="Glyceraldehyde-3-phosphate dehydrogenase-like, C-terminal domain"/>
    <property type="match status" value="1"/>
</dbReference>
<dbReference type="SUPFAM" id="SSF51735">
    <property type="entry name" value="NAD(P)-binding Rossmann-fold domains"/>
    <property type="match status" value="1"/>
</dbReference>
<dbReference type="Pfam" id="PF01408">
    <property type="entry name" value="GFO_IDH_MocA"/>
    <property type="match status" value="1"/>
</dbReference>
<accession>A0A6B0YSM3</accession>
<organism evidence="3">
    <name type="scientific">Caldilineaceae bacterium SB0664_bin_27</name>
    <dbReference type="NCBI Taxonomy" id="2605260"/>
    <lineage>
        <taxon>Bacteria</taxon>
        <taxon>Bacillati</taxon>
        <taxon>Chloroflexota</taxon>
        <taxon>Caldilineae</taxon>
        <taxon>Caldilineales</taxon>
        <taxon>Caldilineaceae</taxon>
    </lineage>
</organism>
<dbReference type="PANTHER" id="PTHR43377">
    <property type="entry name" value="BILIVERDIN REDUCTASE A"/>
    <property type="match status" value="1"/>
</dbReference>
<dbReference type="AlphaFoldDB" id="A0A6B0YSM3"/>
<dbReference type="InterPro" id="IPR055170">
    <property type="entry name" value="GFO_IDH_MocA-like_dom"/>
</dbReference>
<dbReference type="InterPro" id="IPR000683">
    <property type="entry name" value="Gfo/Idh/MocA-like_OxRdtase_N"/>
</dbReference>
<name>A0A6B0YSM3_9CHLR</name>
<dbReference type="Gene3D" id="3.40.50.720">
    <property type="entry name" value="NAD(P)-binding Rossmann-like Domain"/>
    <property type="match status" value="1"/>
</dbReference>
<proteinExistence type="predicted"/>
<dbReference type="EMBL" id="VXRG01000059">
    <property type="protein sequence ID" value="MXY93125.1"/>
    <property type="molecule type" value="Genomic_DNA"/>
</dbReference>
<dbReference type="PANTHER" id="PTHR43377:SF1">
    <property type="entry name" value="BILIVERDIN REDUCTASE A"/>
    <property type="match status" value="1"/>
</dbReference>
<protein>
    <submittedName>
        <fullName evidence="3">Gfo/Idh/MocA family oxidoreductase</fullName>
    </submittedName>
</protein>
<dbReference type="InterPro" id="IPR051450">
    <property type="entry name" value="Gfo/Idh/MocA_Oxidoreductases"/>
</dbReference>
<reference evidence="3" key="1">
    <citation type="submission" date="2019-09" db="EMBL/GenBank/DDBJ databases">
        <title>Characterisation of the sponge microbiome using genome-centric metagenomics.</title>
        <authorList>
            <person name="Engelberts J.P."/>
            <person name="Robbins S.J."/>
            <person name="De Goeij J.M."/>
            <person name="Aranda M."/>
            <person name="Bell S.C."/>
            <person name="Webster N.S."/>
        </authorList>
    </citation>
    <scope>NUCLEOTIDE SEQUENCE</scope>
    <source>
        <strain evidence="3">SB0664_bin_27</strain>
    </source>
</reference>
<evidence type="ECO:0000259" key="1">
    <source>
        <dbReference type="Pfam" id="PF01408"/>
    </source>
</evidence>
<dbReference type="Gene3D" id="3.30.360.10">
    <property type="entry name" value="Dihydrodipicolinate Reductase, domain 2"/>
    <property type="match status" value="1"/>
</dbReference>
<gene>
    <name evidence="3" type="ORF">F4Y42_06690</name>
</gene>
<evidence type="ECO:0000259" key="2">
    <source>
        <dbReference type="Pfam" id="PF22725"/>
    </source>
</evidence>
<feature type="domain" description="GFO/IDH/MocA-like oxidoreductase" evidence="2">
    <location>
        <begin position="168"/>
        <end position="235"/>
    </location>
</feature>
<dbReference type="Pfam" id="PF22725">
    <property type="entry name" value="GFO_IDH_MocA_C3"/>
    <property type="match status" value="1"/>
</dbReference>
<sequence>MLRTAFIGAGPRSQGAHYPNVNRLPEVEMVAACELDEARLHEVAAAYDFQYRYDDHRRMLDEVDPDLVYCVMHERWILQPALDCLNAGKNIFIEKPPGMNMEEVQQIHDAAVANDVICAVGFQRRHAAVTREAMKQVERLGPVSTAVGIFHKRMLGENAFSFTTTNWDDLCHAVDLVRYMVGGEPVEVTAYQDSFDSDYRNCYTGLVRFDNGATGFIHGNRASGGRVLRGELHGTGVGCYFKIPHEIEITEEDEARTLGGWQIDGVAEADTYRYDGVLTMHEHIVDCVRTGEKPLTDIRDAIHSMALVAQLEGANGRG</sequence>
<dbReference type="GO" id="GO:0000166">
    <property type="term" value="F:nucleotide binding"/>
    <property type="evidence" value="ECO:0007669"/>
    <property type="project" value="InterPro"/>
</dbReference>
<feature type="domain" description="Gfo/Idh/MocA-like oxidoreductase N-terminal" evidence="1">
    <location>
        <begin position="3"/>
        <end position="122"/>
    </location>
</feature>